<evidence type="ECO:0000256" key="3">
    <source>
        <dbReference type="ARBA" id="ARBA00003487"/>
    </source>
</evidence>
<comment type="cofactor">
    <cofactor evidence="1 14">
        <name>Mg(2+)</name>
        <dbReference type="ChEBI" id="CHEBI:18420"/>
    </cofactor>
</comment>
<evidence type="ECO:0000256" key="13">
    <source>
        <dbReference type="ARBA" id="ARBA00047317"/>
    </source>
</evidence>
<evidence type="ECO:0000259" key="15">
    <source>
        <dbReference type="SMART" id="SM00852"/>
    </source>
</evidence>
<dbReference type="InterPro" id="IPR036425">
    <property type="entry name" value="MoaB/Mog-like_dom_sf"/>
</dbReference>
<dbReference type="InterPro" id="IPR005110">
    <property type="entry name" value="MoeA_linker/N"/>
</dbReference>
<dbReference type="InterPro" id="IPR036688">
    <property type="entry name" value="MoeA_C_domain_IV_sf"/>
</dbReference>
<keyword evidence="9 14" id="KW-0808">Transferase</keyword>
<sequence>MVNIDYALNVICKETKIIGTENKDLLSSVNRVLAEDIYSKDNLPPFNKSSKDGYAIKSEDTLNCSKENVCKLKVKGIIKAGDFINDTLKNGEAYKIMTGAPIPKGADAVVKIEDIEIKDDNLFIFEPINENNNIIKFGEEIKIGDLAIKKDTVIRPVEIGVLASLGYSSVKVYKAPTVALIITGDELVDINSDIKNGQIRNSNEYSLKALVTNLNAEVLSLGIVSDDRENLKEKMKYALEKADIVITSGGASVGDYDFVKDILKEIGADIKFSKIAIKPGKPVTFATFNEKLFFALPGNPSSLITTFEKFVKPTIEKIMGKDDFHSEQFKVIAMYDFECEIGREKYVYVEIKKKDGNYYAYKVGSQCSNHLMTMSRANGIIVIPKEIGHVKAGEAFNGEFIFGINFKKYIKE</sequence>
<dbReference type="Gene3D" id="2.170.190.11">
    <property type="entry name" value="Molybdopterin biosynthesis moea protein, domain 3"/>
    <property type="match status" value="1"/>
</dbReference>
<evidence type="ECO:0000313" key="17">
    <source>
        <dbReference type="Proteomes" id="UP000094652"/>
    </source>
</evidence>
<evidence type="ECO:0000256" key="1">
    <source>
        <dbReference type="ARBA" id="ARBA00001946"/>
    </source>
</evidence>
<dbReference type="EMBL" id="CP017253">
    <property type="protein sequence ID" value="AOR24757.1"/>
    <property type="molecule type" value="Genomic_DNA"/>
</dbReference>
<evidence type="ECO:0000256" key="8">
    <source>
        <dbReference type="ARBA" id="ARBA00022505"/>
    </source>
</evidence>
<evidence type="ECO:0000256" key="2">
    <source>
        <dbReference type="ARBA" id="ARBA00002901"/>
    </source>
</evidence>
<dbReference type="InterPro" id="IPR001453">
    <property type="entry name" value="MoaB/Mog_dom"/>
</dbReference>
<evidence type="ECO:0000256" key="9">
    <source>
        <dbReference type="ARBA" id="ARBA00022679"/>
    </source>
</evidence>
<dbReference type="GO" id="GO:0061599">
    <property type="term" value="F:molybdopterin molybdotransferase activity"/>
    <property type="evidence" value="ECO:0007669"/>
    <property type="project" value="UniProtKB-UniRule"/>
</dbReference>
<evidence type="ECO:0000256" key="5">
    <source>
        <dbReference type="ARBA" id="ARBA00010763"/>
    </source>
</evidence>
<dbReference type="CDD" id="cd00887">
    <property type="entry name" value="MoeA"/>
    <property type="match status" value="1"/>
</dbReference>
<dbReference type="AlphaFoldDB" id="A0A1D7XN96"/>
<dbReference type="InterPro" id="IPR008284">
    <property type="entry name" value="MoCF_biosynth_CS"/>
</dbReference>
<dbReference type="InterPro" id="IPR036135">
    <property type="entry name" value="MoeA_linker/N_sf"/>
</dbReference>
<dbReference type="KEGG" id="ctae:BGI42_13900"/>
<comment type="similarity">
    <text evidence="5 14">Belongs to the MoeA family.</text>
</comment>
<dbReference type="NCBIfam" id="TIGR00177">
    <property type="entry name" value="molyb_syn"/>
    <property type="match status" value="1"/>
</dbReference>
<dbReference type="EC" id="2.10.1.1" evidence="6 14"/>
<keyword evidence="17" id="KW-1185">Reference proteome</keyword>
<dbReference type="InterPro" id="IPR038987">
    <property type="entry name" value="MoeA-like"/>
</dbReference>
<evidence type="ECO:0000313" key="16">
    <source>
        <dbReference type="EMBL" id="AOR24757.1"/>
    </source>
</evidence>
<name>A0A1D7XN96_9CLOT</name>
<evidence type="ECO:0000256" key="10">
    <source>
        <dbReference type="ARBA" id="ARBA00022723"/>
    </source>
</evidence>
<protein>
    <recommendedName>
        <fullName evidence="7 14">Molybdopterin molybdenumtransferase</fullName>
        <ecNumber evidence="6 14">2.10.1.1</ecNumber>
    </recommendedName>
</protein>
<dbReference type="Gene3D" id="2.40.340.10">
    <property type="entry name" value="MoeA, C-terminal, domain IV"/>
    <property type="match status" value="1"/>
</dbReference>
<comment type="pathway">
    <text evidence="4 14">Cofactor biosynthesis; molybdopterin biosynthesis.</text>
</comment>
<dbReference type="SUPFAM" id="SSF63867">
    <property type="entry name" value="MoeA C-terminal domain-like"/>
    <property type="match status" value="1"/>
</dbReference>
<proteinExistence type="inferred from homology"/>
<keyword evidence="8 14" id="KW-0500">Molybdenum</keyword>
<evidence type="ECO:0000256" key="6">
    <source>
        <dbReference type="ARBA" id="ARBA00013269"/>
    </source>
</evidence>
<dbReference type="Gene3D" id="3.40.980.10">
    <property type="entry name" value="MoaB/Mog-like domain"/>
    <property type="match status" value="1"/>
</dbReference>
<evidence type="ECO:0000256" key="4">
    <source>
        <dbReference type="ARBA" id="ARBA00005046"/>
    </source>
</evidence>
<dbReference type="STRING" id="394958.BGI42_13900"/>
<dbReference type="GO" id="GO:0005829">
    <property type="term" value="C:cytosol"/>
    <property type="evidence" value="ECO:0007669"/>
    <property type="project" value="TreeGrafter"/>
</dbReference>
<evidence type="ECO:0000256" key="7">
    <source>
        <dbReference type="ARBA" id="ARBA00021108"/>
    </source>
</evidence>
<dbReference type="NCBIfam" id="NF045515">
    <property type="entry name" value="Glp_gephyrin"/>
    <property type="match status" value="1"/>
</dbReference>
<gene>
    <name evidence="16" type="ORF">BGI42_13900</name>
</gene>
<dbReference type="OrthoDB" id="9804758at2"/>
<keyword evidence="10 14" id="KW-0479">Metal-binding</keyword>
<dbReference type="RefSeq" id="WP_069680880.1">
    <property type="nucleotide sequence ID" value="NZ_CP017253.2"/>
</dbReference>
<dbReference type="GO" id="GO:0006777">
    <property type="term" value="P:Mo-molybdopterin cofactor biosynthetic process"/>
    <property type="evidence" value="ECO:0007669"/>
    <property type="project" value="UniProtKB-UniRule"/>
</dbReference>
<dbReference type="SMART" id="SM00852">
    <property type="entry name" value="MoCF_biosynth"/>
    <property type="match status" value="1"/>
</dbReference>
<dbReference type="FunFam" id="2.170.190.11:FF:000001">
    <property type="entry name" value="Molybdopterin molybdenumtransferase"/>
    <property type="match status" value="1"/>
</dbReference>
<dbReference type="FunFam" id="3.40.980.10:FF:000004">
    <property type="entry name" value="Molybdopterin molybdenumtransferase"/>
    <property type="match status" value="1"/>
</dbReference>
<comment type="function">
    <text evidence="3">May be involved in the biosynthesis of molybdopterin.</text>
</comment>
<evidence type="ECO:0000256" key="14">
    <source>
        <dbReference type="RuleBase" id="RU365090"/>
    </source>
</evidence>
<dbReference type="SUPFAM" id="SSF53218">
    <property type="entry name" value="Molybdenum cofactor biosynthesis proteins"/>
    <property type="match status" value="1"/>
</dbReference>
<keyword evidence="12 14" id="KW-0501">Molybdenum cofactor biosynthesis</keyword>
<evidence type="ECO:0000256" key="11">
    <source>
        <dbReference type="ARBA" id="ARBA00022842"/>
    </source>
</evidence>
<dbReference type="GO" id="GO:0046872">
    <property type="term" value="F:metal ion binding"/>
    <property type="evidence" value="ECO:0007669"/>
    <property type="project" value="UniProtKB-UniRule"/>
</dbReference>
<organism evidence="16 17">
    <name type="scientific">Clostridium taeniosporum</name>
    <dbReference type="NCBI Taxonomy" id="394958"/>
    <lineage>
        <taxon>Bacteria</taxon>
        <taxon>Bacillati</taxon>
        <taxon>Bacillota</taxon>
        <taxon>Clostridia</taxon>
        <taxon>Eubacteriales</taxon>
        <taxon>Clostridiaceae</taxon>
        <taxon>Clostridium</taxon>
    </lineage>
</organism>
<feature type="domain" description="MoaB/Mog" evidence="15">
    <location>
        <begin position="179"/>
        <end position="317"/>
    </location>
</feature>
<dbReference type="Pfam" id="PF00994">
    <property type="entry name" value="MoCF_biosynth"/>
    <property type="match status" value="1"/>
</dbReference>
<comment type="catalytic activity">
    <reaction evidence="13">
        <text>adenylyl-molybdopterin + molybdate = Mo-molybdopterin + AMP + H(+)</text>
        <dbReference type="Rhea" id="RHEA:35047"/>
        <dbReference type="ChEBI" id="CHEBI:15378"/>
        <dbReference type="ChEBI" id="CHEBI:36264"/>
        <dbReference type="ChEBI" id="CHEBI:62727"/>
        <dbReference type="ChEBI" id="CHEBI:71302"/>
        <dbReference type="ChEBI" id="CHEBI:456215"/>
        <dbReference type="EC" id="2.10.1.1"/>
    </reaction>
</comment>
<dbReference type="Pfam" id="PF03454">
    <property type="entry name" value="MoeA_C"/>
    <property type="match status" value="1"/>
</dbReference>
<keyword evidence="11 14" id="KW-0460">Magnesium</keyword>
<evidence type="ECO:0000256" key="12">
    <source>
        <dbReference type="ARBA" id="ARBA00023150"/>
    </source>
</evidence>
<dbReference type="UniPathway" id="UPA00344"/>
<dbReference type="PROSITE" id="PS01079">
    <property type="entry name" value="MOCF_BIOSYNTHESIS_2"/>
    <property type="match status" value="1"/>
</dbReference>
<dbReference type="Gene3D" id="3.90.105.10">
    <property type="entry name" value="Molybdopterin biosynthesis moea protein, domain 2"/>
    <property type="match status" value="1"/>
</dbReference>
<dbReference type="Proteomes" id="UP000094652">
    <property type="component" value="Chromosome"/>
</dbReference>
<accession>A0A1D7XN96</accession>
<dbReference type="SUPFAM" id="SSF63882">
    <property type="entry name" value="MoeA N-terminal region -like"/>
    <property type="match status" value="1"/>
</dbReference>
<comment type="function">
    <text evidence="2 14">Catalyzes the insertion of molybdate into adenylated molybdopterin with the concomitant release of AMP.</text>
</comment>
<dbReference type="PANTHER" id="PTHR10192">
    <property type="entry name" value="MOLYBDOPTERIN BIOSYNTHESIS PROTEIN"/>
    <property type="match status" value="1"/>
</dbReference>
<reference evidence="17" key="1">
    <citation type="submission" date="2016-09" db="EMBL/GenBank/DDBJ databases">
        <title>Genomics of Clostridium taeniosporum, an organism which forms endospores with ribbon-like appendages.</title>
        <authorList>
            <person name="Walker J.R."/>
        </authorList>
    </citation>
    <scope>NUCLEOTIDE SEQUENCE [LARGE SCALE GENOMIC DNA]</scope>
    <source>
        <strain evidence="17">1/k</strain>
    </source>
</reference>
<dbReference type="Pfam" id="PF03453">
    <property type="entry name" value="MoeA_N"/>
    <property type="match status" value="1"/>
</dbReference>
<dbReference type="PANTHER" id="PTHR10192:SF5">
    <property type="entry name" value="GEPHYRIN"/>
    <property type="match status" value="1"/>
</dbReference>
<dbReference type="InterPro" id="IPR005111">
    <property type="entry name" value="MoeA_C_domain_IV"/>
</dbReference>